<dbReference type="GO" id="GO:0004222">
    <property type="term" value="F:metalloendopeptidase activity"/>
    <property type="evidence" value="ECO:0007669"/>
    <property type="project" value="InterPro"/>
</dbReference>
<dbReference type="PATRIC" id="fig|1122169.6.peg.3065"/>
<dbReference type="InterPro" id="IPR008915">
    <property type="entry name" value="Peptidase_M50"/>
</dbReference>
<dbReference type="RefSeq" id="WP_018577184.1">
    <property type="nucleotide sequence ID" value="NZ_KB892396.1"/>
</dbReference>
<evidence type="ECO:0000256" key="1">
    <source>
        <dbReference type="ARBA" id="ARBA00001947"/>
    </source>
</evidence>
<feature type="transmembrane region" description="Helical" evidence="11">
    <location>
        <begin position="257"/>
        <end position="277"/>
    </location>
</feature>
<dbReference type="STRING" id="1122169.Lsha_2661"/>
<dbReference type="SUPFAM" id="SSF50156">
    <property type="entry name" value="PDZ domain-like"/>
    <property type="match status" value="1"/>
</dbReference>
<keyword evidence="4 13" id="KW-0645">Protease</keyword>
<evidence type="ECO:0000256" key="3">
    <source>
        <dbReference type="ARBA" id="ARBA00007931"/>
    </source>
</evidence>
<evidence type="ECO:0000256" key="5">
    <source>
        <dbReference type="ARBA" id="ARBA00022692"/>
    </source>
</evidence>
<dbReference type="GO" id="GO:0006508">
    <property type="term" value="P:proteolysis"/>
    <property type="evidence" value="ECO:0007669"/>
    <property type="project" value="UniProtKB-KW"/>
</dbReference>
<reference evidence="13 14" key="1">
    <citation type="submission" date="2015-11" db="EMBL/GenBank/DDBJ databases">
        <title>Genomic analysis of 38 Legionella species identifies large and diverse effector repertoires.</title>
        <authorList>
            <person name="Burstein D."/>
            <person name="Amaro F."/>
            <person name="Zusman T."/>
            <person name="Lifshitz Z."/>
            <person name="Cohen O."/>
            <person name="Gilbert J.A."/>
            <person name="Pupko T."/>
            <person name="Shuman H.A."/>
            <person name="Segal G."/>
        </authorList>
    </citation>
    <scope>NUCLEOTIDE SEQUENCE [LARGE SCALE GENOMIC DNA]</scope>
    <source>
        <strain evidence="13 14">ATCC 49655</strain>
    </source>
</reference>
<evidence type="ECO:0000256" key="11">
    <source>
        <dbReference type="SAM" id="Phobius"/>
    </source>
</evidence>
<dbReference type="Gene3D" id="2.30.42.10">
    <property type="match status" value="1"/>
</dbReference>
<protein>
    <submittedName>
        <fullName evidence="13">Membrane associated zinc metalloprotease</fullName>
    </submittedName>
</protein>
<dbReference type="OrthoDB" id="9782003at2"/>
<dbReference type="InterPro" id="IPR036034">
    <property type="entry name" value="PDZ_sf"/>
</dbReference>
<evidence type="ECO:0000313" key="14">
    <source>
        <dbReference type="Proteomes" id="UP000054600"/>
    </source>
</evidence>
<name>A0A0W0YKQ4_9GAMM</name>
<keyword evidence="6" id="KW-0378">Hydrolase</keyword>
<proteinExistence type="inferred from homology"/>
<comment type="subcellular location">
    <subcellularLocation>
        <location evidence="2">Membrane</location>
        <topology evidence="2">Multi-pass membrane protein</topology>
    </subcellularLocation>
</comment>
<organism evidence="13 14">
    <name type="scientific">Legionella shakespearei DSM 23087</name>
    <dbReference type="NCBI Taxonomy" id="1122169"/>
    <lineage>
        <taxon>Bacteria</taxon>
        <taxon>Pseudomonadati</taxon>
        <taxon>Pseudomonadota</taxon>
        <taxon>Gammaproteobacteria</taxon>
        <taxon>Legionellales</taxon>
        <taxon>Legionellaceae</taxon>
        <taxon>Legionella</taxon>
    </lineage>
</organism>
<evidence type="ECO:0000256" key="7">
    <source>
        <dbReference type="ARBA" id="ARBA00022833"/>
    </source>
</evidence>
<keyword evidence="7" id="KW-0862">Zinc</keyword>
<evidence type="ECO:0000256" key="6">
    <source>
        <dbReference type="ARBA" id="ARBA00022801"/>
    </source>
</evidence>
<feature type="domain" description="Peptidase M50" evidence="12">
    <location>
        <begin position="8"/>
        <end position="342"/>
    </location>
</feature>
<dbReference type="Pfam" id="PF02163">
    <property type="entry name" value="Peptidase_M50"/>
    <property type="match status" value="1"/>
</dbReference>
<sequence length="356" mass="39081">MLMAILAIILTLILVVGIHEAGHGIAARIFGVKIKKISIGFGKPLIQWQRPNGTVWSWAMWPLGGYVDLLNTRITPVKPAEEPYCFDKKPVWVRLIILLAGVFANLLTAWIAFALVFYIGIAYKVPQVQSVQPDSLAAQAGINPGDQVLAIQGRQTSSWNAVGMQLIIFWGQKDIKVTVKQAQNQALKEVTLDLSLPRFTQKQRSLLAGLGISPDASAAQEVVRASSLTDAMWQAKTTILHLLYFFIMILKQLFTGALPFFILLGPLGIFAASVASLTQGVMIFIYFIATFSVAVALVNLFPLPGLDGGSMVYLLIEKIRGKPISVAMEVLLYKLMMIVFCVLLVQLCLNDLARLV</sequence>
<evidence type="ECO:0000256" key="2">
    <source>
        <dbReference type="ARBA" id="ARBA00004141"/>
    </source>
</evidence>
<accession>A0A0W0YKQ4</accession>
<keyword evidence="8 11" id="KW-1133">Transmembrane helix</keyword>
<feature type="transmembrane region" description="Helical" evidence="11">
    <location>
        <begin position="324"/>
        <end position="347"/>
    </location>
</feature>
<keyword evidence="5 11" id="KW-0812">Transmembrane</keyword>
<dbReference type="eggNOG" id="COG0750">
    <property type="taxonomic scope" value="Bacteria"/>
</dbReference>
<dbReference type="PANTHER" id="PTHR42837:SF2">
    <property type="entry name" value="MEMBRANE METALLOPROTEASE ARASP2, CHLOROPLASTIC-RELATED"/>
    <property type="match status" value="1"/>
</dbReference>
<dbReference type="Proteomes" id="UP000054600">
    <property type="component" value="Unassembled WGS sequence"/>
</dbReference>
<dbReference type="InterPro" id="IPR004387">
    <property type="entry name" value="Pept_M50_Zn"/>
</dbReference>
<keyword evidence="9 13" id="KW-0482">Metalloprotease</keyword>
<evidence type="ECO:0000256" key="10">
    <source>
        <dbReference type="ARBA" id="ARBA00023136"/>
    </source>
</evidence>
<comment type="cofactor">
    <cofactor evidence="1">
        <name>Zn(2+)</name>
        <dbReference type="ChEBI" id="CHEBI:29105"/>
    </cofactor>
</comment>
<evidence type="ECO:0000313" key="13">
    <source>
        <dbReference type="EMBL" id="KTD57279.1"/>
    </source>
</evidence>
<keyword evidence="10 11" id="KW-0472">Membrane</keyword>
<dbReference type="AlphaFoldDB" id="A0A0W0YKQ4"/>
<dbReference type="PANTHER" id="PTHR42837">
    <property type="entry name" value="REGULATOR OF SIGMA-E PROTEASE RSEP"/>
    <property type="match status" value="1"/>
</dbReference>
<comment type="caution">
    <text evidence="13">The sequence shown here is derived from an EMBL/GenBank/DDBJ whole genome shotgun (WGS) entry which is preliminary data.</text>
</comment>
<keyword evidence="14" id="KW-1185">Reference proteome</keyword>
<comment type="similarity">
    <text evidence="3">Belongs to the peptidase M50B family.</text>
</comment>
<feature type="transmembrane region" description="Helical" evidence="11">
    <location>
        <begin position="95"/>
        <end position="121"/>
    </location>
</feature>
<evidence type="ECO:0000256" key="8">
    <source>
        <dbReference type="ARBA" id="ARBA00022989"/>
    </source>
</evidence>
<dbReference type="CDD" id="cd06163">
    <property type="entry name" value="S2P-M50_PDZ_RseP-like"/>
    <property type="match status" value="1"/>
</dbReference>
<dbReference type="GO" id="GO:0016020">
    <property type="term" value="C:membrane"/>
    <property type="evidence" value="ECO:0007669"/>
    <property type="project" value="UniProtKB-SubCell"/>
</dbReference>
<evidence type="ECO:0000259" key="12">
    <source>
        <dbReference type="Pfam" id="PF02163"/>
    </source>
</evidence>
<dbReference type="EMBL" id="LNYW01000069">
    <property type="protein sequence ID" value="KTD57279.1"/>
    <property type="molecule type" value="Genomic_DNA"/>
</dbReference>
<feature type="transmembrane region" description="Helical" evidence="11">
    <location>
        <begin position="283"/>
        <end position="303"/>
    </location>
</feature>
<gene>
    <name evidence="13" type="ORF">Lsha_2661</name>
</gene>
<evidence type="ECO:0000256" key="4">
    <source>
        <dbReference type="ARBA" id="ARBA00022670"/>
    </source>
</evidence>
<evidence type="ECO:0000256" key="9">
    <source>
        <dbReference type="ARBA" id="ARBA00023049"/>
    </source>
</evidence>